<dbReference type="Proteomes" id="UP001165679">
    <property type="component" value="Unassembled WGS sequence"/>
</dbReference>
<keyword evidence="7" id="KW-1185">Reference proteome</keyword>
<evidence type="ECO:0000256" key="3">
    <source>
        <dbReference type="ARBA" id="ARBA00022801"/>
    </source>
</evidence>
<evidence type="ECO:0000256" key="2">
    <source>
        <dbReference type="ARBA" id="ARBA00022723"/>
    </source>
</evidence>
<comment type="cofactor">
    <cofactor evidence="1">
        <name>Zn(2+)</name>
        <dbReference type="ChEBI" id="CHEBI:29105"/>
    </cofactor>
</comment>
<dbReference type="InterPro" id="IPR003785">
    <property type="entry name" value="Creatininase/forma_Hydrolase"/>
</dbReference>
<dbReference type="Pfam" id="PF02633">
    <property type="entry name" value="Creatininase"/>
    <property type="match status" value="1"/>
</dbReference>
<dbReference type="GO" id="GO:0009231">
    <property type="term" value="P:riboflavin biosynthetic process"/>
    <property type="evidence" value="ECO:0007669"/>
    <property type="project" value="TreeGrafter"/>
</dbReference>
<name>A0AA41YNR6_9PROT</name>
<protein>
    <submittedName>
        <fullName evidence="6">Creatininase family protein</fullName>
    </submittedName>
</protein>
<comment type="caution">
    <text evidence="6">The sequence shown here is derived from an EMBL/GenBank/DDBJ whole genome shotgun (WGS) entry which is preliminary data.</text>
</comment>
<reference evidence="6" key="2">
    <citation type="submission" date="2022-10" db="EMBL/GenBank/DDBJ databases">
        <authorList>
            <person name="Trinh H.N."/>
        </authorList>
    </citation>
    <scope>NUCLEOTIDE SEQUENCE</scope>
    <source>
        <strain evidence="6">RN2-1</strain>
    </source>
</reference>
<keyword evidence="2" id="KW-0479">Metal-binding</keyword>
<organism evidence="6 7">
    <name type="scientific">Limobrevibacterium gyesilva</name>
    <dbReference type="NCBI Taxonomy" id="2991712"/>
    <lineage>
        <taxon>Bacteria</taxon>
        <taxon>Pseudomonadati</taxon>
        <taxon>Pseudomonadota</taxon>
        <taxon>Alphaproteobacteria</taxon>
        <taxon>Acetobacterales</taxon>
        <taxon>Acetobacteraceae</taxon>
        <taxon>Limobrevibacterium</taxon>
    </lineage>
</organism>
<evidence type="ECO:0000256" key="1">
    <source>
        <dbReference type="ARBA" id="ARBA00001947"/>
    </source>
</evidence>
<accession>A0AA41YNR6</accession>
<dbReference type="PANTHER" id="PTHR35005">
    <property type="entry name" value="3-DEHYDRO-SCYLLO-INOSOSE HYDROLASE"/>
    <property type="match status" value="1"/>
</dbReference>
<dbReference type="InterPro" id="IPR024087">
    <property type="entry name" value="Creatininase-like_sf"/>
</dbReference>
<dbReference type="Gene3D" id="3.40.50.10310">
    <property type="entry name" value="Creatininase"/>
    <property type="match status" value="1"/>
</dbReference>
<sequence length="268" mass="28985">MRKFLLKDMTFREFEARIPDKPVILLPLGSQEEHGPTAPMGDFMLTDALAGRIAERADAIAAATLPFGYADYFRPIAGGIQLRAPTFCAVLRDFADNFLDHGLDRLVILNGHSGNAPLIDQVTRGIRRDTGVVVPSINLWRLHTPQVWTEAYGVPSGKGFGHGAEPVGSVYAHLFPDAIRPDLGEAPANGKPFMGFETAGFAGVRFHGIEIAMPLDVTDLTDNGIVSGDPTMCSPEAGRRIAEHIVATSADFVIAFRDACAMRAREQS</sequence>
<evidence type="ECO:0000256" key="5">
    <source>
        <dbReference type="ARBA" id="ARBA00024029"/>
    </source>
</evidence>
<dbReference type="GO" id="GO:0016811">
    <property type="term" value="F:hydrolase activity, acting on carbon-nitrogen (but not peptide) bonds, in linear amides"/>
    <property type="evidence" value="ECO:0007669"/>
    <property type="project" value="TreeGrafter"/>
</dbReference>
<evidence type="ECO:0000256" key="4">
    <source>
        <dbReference type="ARBA" id="ARBA00022833"/>
    </source>
</evidence>
<evidence type="ECO:0000313" key="6">
    <source>
        <dbReference type="EMBL" id="MCW3477299.1"/>
    </source>
</evidence>
<dbReference type="EMBL" id="JAPDNT010000034">
    <property type="protein sequence ID" value="MCW3477299.1"/>
    <property type="molecule type" value="Genomic_DNA"/>
</dbReference>
<evidence type="ECO:0000313" key="7">
    <source>
        <dbReference type="Proteomes" id="UP001165679"/>
    </source>
</evidence>
<dbReference type="SUPFAM" id="SSF102215">
    <property type="entry name" value="Creatininase"/>
    <property type="match status" value="1"/>
</dbReference>
<reference evidence="6" key="1">
    <citation type="submission" date="2022-09" db="EMBL/GenBank/DDBJ databases">
        <title>Rhodovastum sp. nov. RN2-1 isolated from soil in Seongnam, South Korea.</title>
        <authorList>
            <person name="Le N.T."/>
        </authorList>
    </citation>
    <scope>NUCLEOTIDE SEQUENCE</scope>
    <source>
        <strain evidence="6">RN2-1</strain>
    </source>
</reference>
<dbReference type="PANTHER" id="PTHR35005:SF1">
    <property type="entry name" value="2-AMINO-5-FORMYLAMINO-6-RIBOSYLAMINOPYRIMIDIN-4(3H)-ONE 5'-MONOPHOSPHATE DEFORMYLASE"/>
    <property type="match status" value="1"/>
</dbReference>
<dbReference type="AlphaFoldDB" id="A0AA41YNR6"/>
<keyword evidence="4" id="KW-0862">Zinc</keyword>
<gene>
    <name evidence="6" type="ORF">OL599_22275</name>
</gene>
<comment type="similarity">
    <text evidence="5">Belongs to the creatininase superfamily.</text>
</comment>
<keyword evidence="3" id="KW-0378">Hydrolase</keyword>
<proteinExistence type="inferred from homology"/>
<dbReference type="RefSeq" id="WP_264716237.1">
    <property type="nucleotide sequence ID" value="NZ_JAPDNT010000034.1"/>
</dbReference>
<dbReference type="GO" id="GO:0046872">
    <property type="term" value="F:metal ion binding"/>
    <property type="evidence" value="ECO:0007669"/>
    <property type="project" value="UniProtKB-KW"/>
</dbReference>